<accession>A0A8S1TSK8</accession>
<organism evidence="1 2">
    <name type="scientific">Paramecium octaurelia</name>
    <dbReference type="NCBI Taxonomy" id="43137"/>
    <lineage>
        <taxon>Eukaryota</taxon>
        <taxon>Sar</taxon>
        <taxon>Alveolata</taxon>
        <taxon>Ciliophora</taxon>
        <taxon>Intramacronucleata</taxon>
        <taxon>Oligohymenophorea</taxon>
        <taxon>Peniculida</taxon>
        <taxon>Parameciidae</taxon>
        <taxon>Paramecium</taxon>
    </lineage>
</organism>
<comment type="caution">
    <text evidence="1">The sequence shown here is derived from an EMBL/GenBank/DDBJ whole genome shotgun (WGS) entry which is preliminary data.</text>
</comment>
<proteinExistence type="predicted"/>
<name>A0A8S1TSK8_PAROT</name>
<sequence length="58" mass="6659">MSGSRCKYDETAQVINESLLLPIPLNWQSHQNTNPILILPTVSACLTIQQFRTQDRHH</sequence>
<dbReference type="Proteomes" id="UP000683925">
    <property type="component" value="Unassembled WGS sequence"/>
</dbReference>
<dbReference type="AlphaFoldDB" id="A0A8S1TSK8"/>
<protein>
    <submittedName>
        <fullName evidence="1">Uncharacterized protein</fullName>
    </submittedName>
</protein>
<evidence type="ECO:0000313" key="1">
    <source>
        <dbReference type="EMBL" id="CAD8156801.1"/>
    </source>
</evidence>
<keyword evidence="2" id="KW-1185">Reference proteome</keyword>
<dbReference type="EMBL" id="CAJJDP010000032">
    <property type="protein sequence ID" value="CAD8156801.1"/>
    <property type="molecule type" value="Genomic_DNA"/>
</dbReference>
<gene>
    <name evidence="1" type="ORF">POCTA_138.1.T0320305</name>
</gene>
<evidence type="ECO:0000313" key="2">
    <source>
        <dbReference type="Proteomes" id="UP000683925"/>
    </source>
</evidence>
<reference evidence="1" key="1">
    <citation type="submission" date="2021-01" db="EMBL/GenBank/DDBJ databases">
        <authorList>
            <consortium name="Genoscope - CEA"/>
            <person name="William W."/>
        </authorList>
    </citation>
    <scope>NUCLEOTIDE SEQUENCE</scope>
</reference>